<feature type="transmembrane region" description="Helical" evidence="8">
    <location>
        <begin position="308"/>
        <end position="327"/>
    </location>
</feature>
<keyword evidence="4" id="KW-0653">Protein transport</keyword>
<sequence>MTTTLNNSTKAPTTDSSQSNLQQWPLMPTGCVFMLEFFERFSYYGIRAFLVLYLTNVLQLDGFQSIVLFHSMAFLAYSSCLIGGILGDVYIGRMDTIFWSSIAIVIAQVLLAASPLLSVLANFKPYLELTSLLILFTSFGILKPCIAAFGADQFLLPTNAASRVTYPQSLSCYFATLYFVANLGGLTSLFSIPTALAFPCSESEVCFPAGFALPAMSMGVVTILFITTKCLYRKVTPPPANLILQSITLIRKALANRQQSELNRKNRVPWKETDHWLEHCLDDHDCAQDNLCKYLPPNICAESQFCTALKAVMSVGLVLAPVPLFWAMMELQGPLWMAQAINMDTRLAILLVLTIIPMFQFVIYPMSPLSKCCILTYLKRMAIAGLLATLAFLMSVGVQHIVDMTVPAQPPEGYVLATVFNRLDPECTITALTGDPTEVYAYPVENSSMPTPMQISLAFAGSCSGHKFVRYKMYVTADQWNYIFVTPQGIFSHSTLLSKPSDGNGESLVSLSVAVPCSAVGPNLVTKNCPGPTSTIRQSLTPFLGQFILCQTIQENSSCLFDGNQLIWSTEETTSYPTLFAFAPKGDSMGQGSVASYTSKSVQPGSYKLFLTTDVDPNENSSLIAVTEQNKDVEITGMSGVYILGITLNDSVLSTSLADDNSTDLLTPTSVYSFAIASPNYMSILWQLPQYLLITAAEVMFAITGMEFCYIEAPEPLKSIVLSFWTNGSTCIKCLRNANVHAPLLPGMEESMTSVASTEDVPLYRGVMDELEVLRNAALSKLPRQFVTRL</sequence>
<feature type="transmembrane region" description="Helical" evidence="8">
    <location>
        <begin position="98"/>
        <end position="123"/>
    </location>
</feature>
<accession>A0A915DA39</accession>
<dbReference type="PANTHER" id="PTHR11654">
    <property type="entry name" value="OLIGOPEPTIDE TRANSPORTER-RELATED"/>
    <property type="match status" value="1"/>
</dbReference>
<comment type="similarity">
    <text evidence="2">Belongs to the major facilitator superfamily. Proton-dependent oligopeptide transporter (POT/PTR) (TC 2.A.17) family.</text>
</comment>
<feature type="transmembrane region" description="Helical" evidence="8">
    <location>
        <begin position="66"/>
        <end position="86"/>
    </location>
</feature>
<evidence type="ECO:0000256" key="3">
    <source>
        <dbReference type="ARBA" id="ARBA00022692"/>
    </source>
</evidence>
<name>A0A915DA39_9BILA</name>
<dbReference type="Pfam" id="PF00854">
    <property type="entry name" value="PTR2"/>
    <property type="match status" value="2"/>
</dbReference>
<dbReference type="InterPro" id="IPR000109">
    <property type="entry name" value="POT_fam"/>
</dbReference>
<keyword evidence="4" id="KW-0571">Peptide transport</keyword>
<keyword evidence="3 8" id="KW-0812">Transmembrane</keyword>
<feature type="region of interest" description="Disordered" evidence="7">
    <location>
        <begin position="1"/>
        <end position="21"/>
    </location>
</feature>
<keyword evidence="9" id="KW-1185">Reference proteome</keyword>
<feature type="transmembrane region" description="Helical" evidence="8">
    <location>
        <begin position="172"/>
        <end position="192"/>
    </location>
</feature>
<feature type="transmembrane region" description="Helical" evidence="8">
    <location>
        <begin position="347"/>
        <end position="369"/>
    </location>
</feature>
<evidence type="ECO:0000313" key="9">
    <source>
        <dbReference type="Proteomes" id="UP000887574"/>
    </source>
</evidence>
<proteinExistence type="inferred from homology"/>
<dbReference type="GO" id="GO:0022857">
    <property type="term" value="F:transmembrane transporter activity"/>
    <property type="evidence" value="ECO:0007669"/>
    <property type="project" value="InterPro"/>
</dbReference>
<evidence type="ECO:0000256" key="7">
    <source>
        <dbReference type="SAM" id="MobiDB-lite"/>
    </source>
</evidence>
<organism evidence="9 10">
    <name type="scientific">Ditylenchus dipsaci</name>
    <dbReference type="NCBI Taxonomy" id="166011"/>
    <lineage>
        <taxon>Eukaryota</taxon>
        <taxon>Metazoa</taxon>
        <taxon>Ecdysozoa</taxon>
        <taxon>Nematoda</taxon>
        <taxon>Chromadorea</taxon>
        <taxon>Rhabditida</taxon>
        <taxon>Tylenchina</taxon>
        <taxon>Tylenchomorpha</taxon>
        <taxon>Sphaerularioidea</taxon>
        <taxon>Anguinidae</taxon>
        <taxon>Anguininae</taxon>
        <taxon>Ditylenchus</taxon>
    </lineage>
</organism>
<dbReference type="SUPFAM" id="SSF103473">
    <property type="entry name" value="MFS general substrate transporter"/>
    <property type="match status" value="1"/>
</dbReference>
<reference evidence="10" key="1">
    <citation type="submission" date="2022-11" db="UniProtKB">
        <authorList>
            <consortium name="WormBaseParasite"/>
        </authorList>
    </citation>
    <scope>IDENTIFICATION</scope>
</reference>
<feature type="transmembrane region" description="Helical" evidence="8">
    <location>
        <begin position="212"/>
        <end position="232"/>
    </location>
</feature>
<dbReference type="GO" id="GO:0016020">
    <property type="term" value="C:membrane"/>
    <property type="evidence" value="ECO:0007669"/>
    <property type="project" value="UniProtKB-SubCell"/>
</dbReference>
<dbReference type="AlphaFoldDB" id="A0A915DA39"/>
<feature type="transmembrane region" description="Helical" evidence="8">
    <location>
        <begin position="129"/>
        <end position="151"/>
    </location>
</feature>
<keyword evidence="6 8" id="KW-0472">Membrane</keyword>
<comment type="subcellular location">
    <subcellularLocation>
        <location evidence="1">Membrane</location>
        <topology evidence="1">Multi-pass membrane protein</topology>
    </subcellularLocation>
</comment>
<dbReference type="WBParaSite" id="jg17254">
    <property type="protein sequence ID" value="jg17254"/>
    <property type="gene ID" value="jg17254"/>
</dbReference>
<dbReference type="Gene3D" id="1.20.1250.20">
    <property type="entry name" value="MFS general substrate transporter like domains"/>
    <property type="match status" value="2"/>
</dbReference>
<dbReference type="GO" id="GO:0015833">
    <property type="term" value="P:peptide transport"/>
    <property type="evidence" value="ECO:0007669"/>
    <property type="project" value="UniProtKB-KW"/>
</dbReference>
<keyword evidence="5 8" id="KW-1133">Transmembrane helix</keyword>
<evidence type="ECO:0000256" key="5">
    <source>
        <dbReference type="ARBA" id="ARBA00022989"/>
    </source>
</evidence>
<protein>
    <submittedName>
        <fullName evidence="10">Uncharacterized protein</fullName>
    </submittedName>
</protein>
<evidence type="ECO:0000313" key="10">
    <source>
        <dbReference type="WBParaSite" id="jg17254"/>
    </source>
</evidence>
<evidence type="ECO:0000256" key="1">
    <source>
        <dbReference type="ARBA" id="ARBA00004141"/>
    </source>
</evidence>
<dbReference type="InterPro" id="IPR036259">
    <property type="entry name" value="MFS_trans_sf"/>
</dbReference>
<feature type="transmembrane region" description="Helical" evidence="8">
    <location>
        <begin position="41"/>
        <end position="60"/>
    </location>
</feature>
<evidence type="ECO:0000256" key="8">
    <source>
        <dbReference type="SAM" id="Phobius"/>
    </source>
</evidence>
<dbReference type="Proteomes" id="UP000887574">
    <property type="component" value="Unplaced"/>
</dbReference>
<evidence type="ECO:0000256" key="4">
    <source>
        <dbReference type="ARBA" id="ARBA00022856"/>
    </source>
</evidence>
<evidence type="ECO:0000256" key="6">
    <source>
        <dbReference type="ARBA" id="ARBA00023136"/>
    </source>
</evidence>
<feature type="transmembrane region" description="Helical" evidence="8">
    <location>
        <begin position="381"/>
        <end position="402"/>
    </location>
</feature>
<evidence type="ECO:0000256" key="2">
    <source>
        <dbReference type="ARBA" id="ARBA00005982"/>
    </source>
</evidence>
<keyword evidence="4" id="KW-0813">Transport</keyword>